<feature type="transmembrane region" description="Helical" evidence="1">
    <location>
        <begin position="28"/>
        <end position="48"/>
    </location>
</feature>
<feature type="transmembrane region" description="Helical" evidence="1">
    <location>
        <begin position="92"/>
        <end position="111"/>
    </location>
</feature>
<dbReference type="RefSeq" id="XP_002550226.1">
    <property type="nucleotide sequence ID" value="XM_002550180.1"/>
</dbReference>
<protein>
    <submittedName>
        <fullName evidence="2">Uncharacterized protein</fullName>
    </submittedName>
</protein>
<dbReference type="GeneID" id="8299893"/>
<feature type="transmembrane region" description="Helical" evidence="1">
    <location>
        <begin position="179"/>
        <end position="199"/>
    </location>
</feature>
<dbReference type="Proteomes" id="UP000002037">
    <property type="component" value="Unassembled WGS sequence"/>
</dbReference>
<accession>C5MEN1</accession>
<dbReference type="KEGG" id="ctp:CTRG_04524"/>
<keyword evidence="1" id="KW-0472">Membrane</keyword>
<name>C5MEN1_CANTT</name>
<evidence type="ECO:0000313" key="3">
    <source>
        <dbReference type="Proteomes" id="UP000002037"/>
    </source>
</evidence>
<evidence type="ECO:0000313" key="2">
    <source>
        <dbReference type="EMBL" id="EER31741.1"/>
    </source>
</evidence>
<dbReference type="VEuPathDB" id="FungiDB:CTRG_04524"/>
<evidence type="ECO:0000256" key="1">
    <source>
        <dbReference type="SAM" id="Phobius"/>
    </source>
</evidence>
<reference evidence="2 3" key="1">
    <citation type="journal article" date="2009" name="Nature">
        <title>Evolution of pathogenicity and sexual reproduction in eight Candida genomes.</title>
        <authorList>
            <person name="Butler G."/>
            <person name="Rasmussen M.D."/>
            <person name="Lin M.F."/>
            <person name="Santos M.A."/>
            <person name="Sakthikumar S."/>
            <person name="Munro C.A."/>
            <person name="Rheinbay E."/>
            <person name="Grabherr M."/>
            <person name="Forche A."/>
            <person name="Reedy J.L."/>
            <person name="Agrafioti I."/>
            <person name="Arnaud M.B."/>
            <person name="Bates S."/>
            <person name="Brown A.J."/>
            <person name="Brunke S."/>
            <person name="Costanzo M.C."/>
            <person name="Fitzpatrick D.A."/>
            <person name="de Groot P.W."/>
            <person name="Harris D."/>
            <person name="Hoyer L.L."/>
            <person name="Hube B."/>
            <person name="Klis F.M."/>
            <person name="Kodira C."/>
            <person name="Lennard N."/>
            <person name="Logue M.E."/>
            <person name="Martin R."/>
            <person name="Neiman A.M."/>
            <person name="Nikolaou E."/>
            <person name="Quail M.A."/>
            <person name="Quinn J."/>
            <person name="Santos M.C."/>
            <person name="Schmitzberger F.F."/>
            <person name="Sherlock G."/>
            <person name="Shah P."/>
            <person name="Silverstein K.A."/>
            <person name="Skrzypek M.S."/>
            <person name="Soll D."/>
            <person name="Staggs R."/>
            <person name="Stansfield I."/>
            <person name="Stumpf M.P."/>
            <person name="Sudbery P.E."/>
            <person name="Srikantha T."/>
            <person name="Zeng Q."/>
            <person name="Berman J."/>
            <person name="Berriman M."/>
            <person name="Heitman J."/>
            <person name="Gow N.A."/>
            <person name="Lorenz M.C."/>
            <person name="Birren B.W."/>
            <person name="Kellis M."/>
            <person name="Cuomo C.A."/>
        </authorList>
    </citation>
    <scope>NUCLEOTIDE SEQUENCE [LARGE SCALE GENOMIC DNA]</scope>
    <source>
        <strain evidence="3">ATCC MYA-3404 / T1</strain>
    </source>
</reference>
<keyword evidence="1" id="KW-0812">Transmembrane</keyword>
<keyword evidence="3" id="KW-1185">Reference proteome</keyword>
<sequence>MYLMLKFYCMYICTYVCTYIGMKCIHSIIQSGYLTICFFSIFFFLVLMEESNLLLFASEIKIVKRDLNLMAISISINQKSCIACEEMNDDGLMVYCVTLLLTYIYILHHHINYYSLLRVYYSYTSLVLYMYIKKCIEISFQYTLDSKFLLYICMYVFEPGLVLLITNNFNEKQKRTKNISYPLGYNITLVRIIIILKIITR</sequence>
<dbReference type="AlphaFoldDB" id="C5MEN1"/>
<feature type="transmembrane region" description="Helical" evidence="1">
    <location>
        <begin position="148"/>
        <end position="167"/>
    </location>
</feature>
<proteinExistence type="predicted"/>
<feature type="transmembrane region" description="Helical" evidence="1">
    <location>
        <begin position="5"/>
        <end position="22"/>
    </location>
</feature>
<dbReference type="EMBL" id="GG692400">
    <property type="protein sequence ID" value="EER31741.1"/>
    <property type="molecule type" value="Genomic_DNA"/>
</dbReference>
<keyword evidence="1" id="KW-1133">Transmembrane helix</keyword>
<organism evidence="2 3">
    <name type="scientific">Candida tropicalis (strain ATCC MYA-3404 / T1)</name>
    <name type="common">Yeast</name>
    <dbReference type="NCBI Taxonomy" id="294747"/>
    <lineage>
        <taxon>Eukaryota</taxon>
        <taxon>Fungi</taxon>
        <taxon>Dikarya</taxon>
        <taxon>Ascomycota</taxon>
        <taxon>Saccharomycotina</taxon>
        <taxon>Pichiomycetes</taxon>
        <taxon>Debaryomycetaceae</taxon>
        <taxon>Candida/Lodderomyces clade</taxon>
        <taxon>Candida</taxon>
    </lineage>
</organism>
<gene>
    <name evidence="2" type="ORF">CTRG_04524</name>
</gene>
<dbReference type="HOGENOM" id="CLU_1360251_0_0_1"/>